<dbReference type="Pfam" id="PF04307">
    <property type="entry name" value="YdjM"/>
    <property type="match status" value="1"/>
</dbReference>
<accession>A0ABY9TIJ1</accession>
<organism evidence="2 3">
    <name type="scientific">Thalassotalea nanhaiensis</name>
    <dbReference type="NCBI Taxonomy" id="3065648"/>
    <lineage>
        <taxon>Bacteria</taxon>
        <taxon>Pseudomonadati</taxon>
        <taxon>Pseudomonadota</taxon>
        <taxon>Gammaproteobacteria</taxon>
        <taxon>Alteromonadales</taxon>
        <taxon>Colwelliaceae</taxon>
        <taxon>Thalassotalea</taxon>
    </lineage>
</organism>
<feature type="transmembrane region" description="Helical" evidence="1">
    <location>
        <begin position="130"/>
        <end position="157"/>
    </location>
</feature>
<keyword evidence="3" id="KW-1185">Reference proteome</keyword>
<evidence type="ECO:0000313" key="2">
    <source>
        <dbReference type="EMBL" id="WNC68647.1"/>
    </source>
</evidence>
<sequence>MPFTPIHMGPGLLIKGLMQSSFSLMIFGWTQIVMDIQPLIVLVTGEGHLHGFSHTYIGATLLAIVSALTGKHLAQFGLWLLDITESIAVNIPWWVVFLSAFIGSFSHVLLDSIMHNDVQPYYPWVLNNPLLELVSVATLHKICLYSGLVGAGIYYFLEWRRENSIKRTQCDK</sequence>
<evidence type="ECO:0000256" key="1">
    <source>
        <dbReference type="SAM" id="Phobius"/>
    </source>
</evidence>
<feature type="transmembrane region" description="Helical" evidence="1">
    <location>
        <begin position="91"/>
        <end position="110"/>
    </location>
</feature>
<keyword evidence="1" id="KW-1133">Transmembrane helix</keyword>
<dbReference type="RefSeq" id="WP_348387801.1">
    <property type="nucleotide sequence ID" value="NZ_CP134146.1"/>
</dbReference>
<protein>
    <recommendedName>
        <fullName evidence="4">Metal-dependent hydrolase</fullName>
    </recommendedName>
</protein>
<feature type="transmembrane region" description="Helical" evidence="1">
    <location>
        <begin position="12"/>
        <end position="32"/>
    </location>
</feature>
<name>A0ABY9TIJ1_9GAMM</name>
<feature type="transmembrane region" description="Helical" evidence="1">
    <location>
        <begin position="52"/>
        <end position="70"/>
    </location>
</feature>
<reference evidence="3" key="1">
    <citation type="submission" date="2023-09" db="EMBL/GenBank/DDBJ databases">
        <authorList>
            <person name="Li S."/>
            <person name="Li X."/>
            <person name="Zhang C."/>
            <person name="Zhao Z."/>
        </authorList>
    </citation>
    <scope>NUCLEOTIDE SEQUENCE [LARGE SCALE GENOMIC DNA]</scope>
    <source>
        <strain evidence="3">SQ345</strain>
    </source>
</reference>
<dbReference type="EMBL" id="CP134146">
    <property type="protein sequence ID" value="WNC68647.1"/>
    <property type="molecule type" value="Genomic_DNA"/>
</dbReference>
<evidence type="ECO:0008006" key="4">
    <source>
        <dbReference type="Google" id="ProtNLM"/>
    </source>
</evidence>
<dbReference type="Proteomes" id="UP001248581">
    <property type="component" value="Chromosome"/>
</dbReference>
<keyword evidence="1" id="KW-0812">Transmembrane</keyword>
<keyword evidence="1" id="KW-0472">Membrane</keyword>
<evidence type="ECO:0000313" key="3">
    <source>
        <dbReference type="Proteomes" id="UP001248581"/>
    </source>
</evidence>
<gene>
    <name evidence="2" type="ORF">RI845_00520</name>
</gene>
<dbReference type="InterPro" id="IPR007404">
    <property type="entry name" value="YdjM-like"/>
</dbReference>
<proteinExistence type="predicted"/>